<evidence type="ECO:0000313" key="2">
    <source>
        <dbReference type="Proteomes" id="UP000324800"/>
    </source>
</evidence>
<comment type="caution">
    <text evidence="1">The sequence shown here is derived from an EMBL/GenBank/DDBJ whole genome shotgun (WGS) entry which is preliminary data.</text>
</comment>
<feature type="non-terminal residue" evidence="1">
    <location>
        <position position="106"/>
    </location>
</feature>
<dbReference type="InterPro" id="IPR036300">
    <property type="entry name" value="MIR_dom_sf"/>
</dbReference>
<protein>
    <submittedName>
        <fullName evidence="1">Uncharacterized protein</fullName>
    </submittedName>
</protein>
<reference evidence="1 2" key="1">
    <citation type="submission" date="2019-03" db="EMBL/GenBank/DDBJ databases">
        <title>Single cell metagenomics reveals metabolic interactions within the superorganism composed of flagellate Streblomastix strix and complex community of Bacteroidetes bacteria on its surface.</title>
        <authorList>
            <person name="Treitli S.C."/>
            <person name="Kolisko M."/>
            <person name="Husnik F."/>
            <person name="Keeling P."/>
            <person name="Hampl V."/>
        </authorList>
    </citation>
    <scope>NUCLEOTIDE SEQUENCE [LARGE SCALE GENOMIC DNA]</scope>
    <source>
        <strain evidence="1">ST1C</strain>
    </source>
</reference>
<dbReference type="Proteomes" id="UP000324800">
    <property type="component" value="Unassembled WGS sequence"/>
</dbReference>
<name>A0A5J4TW27_9EUKA</name>
<proteinExistence type="predicted"/>
<organism evidence="1 2">
    <name type="scientific">Streblomastix strix</name>
    <dbReference type="NCBI Taxonomy" id="222440"/>
    <lineage>
        <taxon>Eukaryota</taxon>
        <taxon>Metamonada</taxon>
        <taxon>Preaxostyla</taxon>
        <taxon>Oxymonadida</taxon>
        <taxon>Streblomastigidae</taxon>
        <taxon>Streblomastix</taxon>
    </lineage>
</organism>
<accession>A0A5J4TW27</accession>
<sequence length="106" mass="12238">MGIFQLMIKDQRLQFISNRTIRNIPKLAIYSIWEVLPINKNVQSGQPIEAKDRIYLKHHKSETFISPDFATSPIASIHRSLVSQLDEDFAIPQSLETYPLKLSLDE</sequence>
<dbReference type="AlphaFoldDB" id="A0A5J4TW27"/>
<evidence type="ECO:0000313" key="1">
    <source>
        <dbReference type="EMBL" id="KAA6362484.1"/>
    </source>
</evidence>
<gene>
    <name evidence="1" type="ORF">EZS28_041989</name>
</gene>
<dbReference type="SUPFAM" id="SSF82109">
    <property type="entry name" value="MIR domain"/>
    <property type="match status" value="1"/>
</dbReference>
<dbReference type="EMBL" id="SNRW01024153">
    <property type="protein sequence ID" value="KAA6362484.1"/>
    <property type="molecule type" value="Genomic_DNA"/>
</dbReference>